<keyword evidence="4 10" id="KW-0349">Heme</keyword>
<dbReference type="GO" id="GO:0020037">
    <property type="term" value="F:heme binding"/>
    <property type="evidence" value="ECO:0007669"/>
    <property type="project" value="InterPro"/>
</dbReference>
<comment type="caution">
    <text evidence="12">The sequence shown here is derived from an EMBL/GenBank/DDBJ whole genome shotgun (WGS) entry which is preliminary data.</text>
</comment>
<dbReference type="OrthoDB" id="1055148at2759"/>
<dbReference type="PRINTS" id="PR00385">
    <property type="entry name" value="P450"/>
</dbReference>
<dbReference type="GO" id="GO:0008168">
    <property type="term" value="F:methyltransferase activity"/>
    <property type="evidence" value="ECO:0007669"/>
    <property type="project" value="UniProtKB-KW"/>
</dbReference>
<dbReference type="FunFam" id="1.10.630.10:FF:000033">
    <property type="entry name" value="14-alpha sterol demethylase"/>
    <property type="match status" value="1"/>
</dbReference>
<protein>
    <submittedName>
        <fullName evidence="12">Lanosterol 14-alpha demethylase</fullName>
    </submittedName>
</protein>
<name>A0A401H1R2_9APHY</name>
<reference evidence="12 13" key="1">
    <citation type="journal article" date="2018" name="Sci. Rep.">
        <title>Genome sequence of the cauliflower mushroom Sparassis crispa (Hanabiratake) and its association with beneficial usage.</title>
        <authorList>
            <person name="Kiyama R."/>
            <person name="Furutani Y."/>
            <person name="Kawaguchi K."/>
            <person name="Nakanishi T."/>
        </authorList>
    </citation>
    <scope>NUCLEOTIDE SEQUENCE [LARGE SCALE GENOMIC DNA]</scope>
</reference>
<evidence type="ECO:0000313" key="12">
    <source>
        <dbReference type="EMBL" id="GBE88329.1"/>
    </source>
</evidence>
<dbReference type="InterPro" id="IPR017972">
    <property type="entry name" value="Cyt_P450_CS"/>
</dbReference>
<evidence type="ECO:0000313" key="13">
    <source>
        <dbReference type="Proteomes" id="UP000287166"/>
    </source>
</evidence>
<dbReference type="InterPro" id="IPR050529">
    <property type="entry name" value="CYP450_sterol_14alpha_dmase"/>
</dbReference>
<dbReference type="AlphaFoldDB" id="A0A401H1R2"/>
<dbReference type="PROSITE" id="PS00086">
    <property type="entry name" value="CYTOCHROME_P450"/>
    <property type="match status" value="1"/>
</dbReference>
<evidence type="ECO:0000256" key="3">
    <source>
        <dbReference type="ARBA" id="ARBA00010617"/>
    </source>
</evidence>
<dbReference type="GO" id="GO:0005506">
    <property type="term" value="F:iron ion binding"/>
    <property type="evidence" value="ECO:0007669"/>
    <property type="project" value="InterPro"/>
</dbReference>
<dbReference type="GO" id="GO:0016705">
    <property type="term" value="F:oxidoreductase activity, acting on paired donors, with incorporation or reduction of molecular oxygen"/>
    <property type="evidence" value="ECO:0007669"/>
    <property type="project" value="InterPro"/>
</dbReference>
<keyword evidence="6 11" id="KW-0560">Oxidoreductase</keyword>
<organism evidence="12 13">
    <name type="scientific">Sparassis crispa</name>
    <dbReference type="NCBI Taxonomy" id="139825"/>
    <lineage>
        <taxon>Eukaryota</taxon>
        <taxon>Fungi</taxon>
        <taxon>Dikarya</taxon>
        <taxon>Basidiomycota</taxon>
        <taxon>Agaricomycotina</taxon>
        <taxon>Agaricomycetes</taxon>
        <taxon>Polyporales</taxon>
        <taxon>Sparassidaceae</taxon>
        <taxon>Sparassis</taxon>
    </lineage>
</organism>
<sequence length="492" mass="56025">MVFHWIPLLGSSAAYGRDPVRFLQDCQEKYGNVFTFILLGRRVTVTLGSKGNDFVLGGKHTILAAEDVYASLTKPVFGEGVVHDCPNELLMEQKKFVKYSLTIDNFRSYVGMVEDEVLEFMRSDPEFRVFQKTDNKEWGSFNLLKVLSEITILTASRTLQGKEIRENMDKGFAQLFHDLDNGFTPLHFIFQNLPLPSYWKRDAANAKMTKFYQQILQNRRVTGEDPEDVMSSLAKESYRDGRPLEDYEIAHIMIALLMAGQHTSSSSSAWTLLRLADNPDVAQKLYQEQVDHFSAPDRRLRDMTYDEMRSLPILDAVIRETLRLHPPIHSIFRMVRSALPMPPSLAAPSEDSVYVVPKGDIVLASPAVSQVDPTLWKDGVKWEPSRWLDVDGFAVRAQKSYDDESKVDFGFGLVSRGTESPYLPFGAGRHRCIGEQFAYLQVGAIITTFIRNIEFRLEEPFPKSDYTSMMVQPFPCHIAYRRRNLGSASTQC</sequence>
<dbReference type="STRING" id="139825.A0A401H1R2"/>
<dbReference type="InterPro" id="IPR001128">
    <property type="entry name" value="Cyt_P450"/>
</dbReference>
<dbReference type="SUPFAM" id="SSF48264">
    <property type="entry name" value="Cytochrome P450"/>
    <property type="match status" value="1"/>
</dbReference>
<dbReference type="Proteomes" id="UP000287166">
    <property type="component" value="Unassembled WGS sequence"/>
</dbReference>
<evidence type="ECO:0000256" key="4">
    <source>
        <dbReference type="ARBA" id="ARBA00022617"/>
    </source>
</evidence>
<keyword evidence="7 10" id="KW-0408">Iron</keyword>
<feature type="binding site" description="axial binding residue" evidence="10">
    <location>
        <position position="432"/>
    </location>
    <ligand>
        <name>heme</name>
        <dbReference type="ChEBI" id="CHEBI:30413"/>
    </ligand>
    <ligandPart>
        <name>Fe</name>
        <dbReference type="ChEBI" id="CHEBI:18248"/>
    </ligandPart>
</feature>
<dbReference type="GO" id="GO:0016020">
    <property type="term" value="C:membrane"/>
    <property type="evidence" value="ECO:0007669"/>
    <property type="project" value="UniProtKB-SubCell"/>
</dbReference>
<dbReference type="PANTHER" id="PTHR24304:SF2">
    <property type="entry name" value="24-HYDROXYCHOLESTEROL 7-ALPHA-HYDROXYLASE"/>
    <property type="match status" value="1"/>
</dbReference>
<dbReference type="Pfam" id="PF00067">
    <property type="entry name" value="p450"/>
    <property type="match status" value="1"/>
</dbReference>
<dbReference type="GO" id="GO:0004497">
    <property type="term" value="F:monooxygenase activity"/>
    <property type="evidence" value="ECO:0007669"/>
    <property type="project" value="UniProtKB-KW"/>
</dbReference>
<dbReference type="GeneID" id="38785246"/>
<comment type="subcellular location">
    <subcellularLocation>
        <location evidence="2">Membrane</location>
    </subcellularLocation>
</comment>
<dbReference type="Gene3D" id="1.10.630.10">
    <property type="entry name" value="Cytochrome P450"/>
    <property type="match status" value="1"/>
</dbReference>
<evidence type="ECO:0000256" key="1">
    <source>
        <dbReference type="ARBA" id="ARBA00001971"/>
    </source>
</evidence>
<evidence type="ECO:0000256" key="8">
    <source>
        <dbReference type="ARBA" id="ARBA00023033"/>
    </source>
</evidence>
<proteinExistence type="inferred from homology"/>
<keyword evidence="12" id="KW-0808">Transferase</keyword>
<dbReference type="RefSeq" id="XP_027619242.1">
    <property type="nucleotide sequence ID" value="XM_027763441.1"/>
</dbReference>
<dbReference type="EMBL" id="BFAD01000013">
    <property type="protein sequence ID" value="GBE88329.1"/>
    <property type="molecule type" value="Genomic_DNA"/>
</dbReference>
<evidence type="ECO:0000256" key="5">
    <source>
        <dbReference type="ARBA" id="ARBA00022723"/>
    </source>
</evidence>
<keyword evidence="8 11" id="KW-0503">Monooxygenase</keyword>
<evidence type="ECO:0000256" key="6">
    <source>
        <dbReference type="ARBA" id="ARBA00023002"/>
    </source>
</evidence>
<accession>A0A401H1R2</accession>
<comment type="cofactor">
    <cofactor evidence="1 10">
        <name>heme</name>
        <dbReference type="ChEBI" id="CHEBI:30413"/>
    </cofactor>
</comment>
<dbReference type="GO" id="GO:0032259">
    <property type="term" value="P:methylation"/>
    <property type="evidence" value="ECO:0007669"/>
    <property type="project" value="UniProtKB-KW"/>
</dbReference>
<dbReference type="InParanoid" id="A0A401H1R2"/>
<gene>
    <name evidence="12" type="ORF">SCP_1301440</name>
</gene>
<evidence type="ECO:0000256" key="9">
    <source>
        <dbReference type="ARBA" id="ARBA00023136"/>
    </source>
</evidence>
<dbReference type="PANTHER" id="PTHR24304">
    <property type="entry name" value="CYTOCHROME P450 FAMILY 7"/>
    <property type="match status" value="1"/>
</dbReference>
<keyword evidence="9" id="KW-0472">Membrane</keyword>
<keyword evidence="5 10" id="KW-0479">Metal-binding</keyword>
<keyword evidence="12" id="KW-0489">Methyltransferase</keyword>
<comment type="similarity">
    <text evidence="3 11">Belongs to the cytochrome P450 family.</text>
</comment>
<evidence type="ECO:0000256" key="11">
    <source>
        <dbReference type="RuleBase" id="RU000461"/>
    </source>
</evidence>
<evidence type="ECO:0000256" key="10">
    <source>
        <dbReference type="PIRSR" id="PIRSR602403-1"/>
    </source>
</evidence>
<dbReference type="CDD" id="cd11042">
    <property type="entry name" value="CYP51-like"/>
    <property type="match status" value="1"/>
</dbReference>
<dbReference type="InterPro" id="IPR002403">
    <property type="entry name" value="Cyt_P450_E_grp-IV"/>
</dbReference>
<keyword evidence="13" id="KW-1185">Reference proteome</keyword>
<evidence type="ECO:0000256" key="2">
    <source>
        <dbReference type="ARBA" id="ARBA00004370"/>
    </source>
</evidence>
<dbReference type="PRINTS" id="PR00465">
    <property type="entry name" value="EP450IV"/>
</dbReference>
<evidence type="ECO:0000256" key="7">
    <source>
        <dbReference type="ARBA" id="ARBA00023004"/>
    </source>
</evidence>
<dbReference type="FunCoup" id="A0A401H1R2">
    <property type="interactions" value="172"/>
</dbReference>
<dbReference type="InterPro" id="IPR036396">
    <property type="entry name" value="Cyt_P450_sf"/>
</dbReference>